<dbReference type="InterPro" id="IPR015424">
    <property type="entry name" value="PyrdxlP-dep_Trfase"/>
</dbReference>
<comment type="caution">
    <text evidence="8">The sequence shown here is derived from an EMBL/GenBank/DDBJ whole genome shotgun (WGS) entry which is preliminary data.</text>
</comment>
<evidence type="ECO:0000259" key="7">
    <source>
        <dbReference type="Pfam" id="PF00155"/>
    </source>
</evidence>
<organism evidence="8 9">
    <name type="scientific">Cycloclasticus pugetii</name>
    <dbReference type="NCBI Taxonomy" id="34068"/>
    <lineage>
        <taxon>Bacteria</taxon>
        <taxon>Pseudomonadati</taxon>
        <taxon>Pseudomonadota</taxon>
        <taxon>Gammaproteobacteria</taxon>
        <taxon>Thiotrichales</taxon>
        <taxon>Piscirickettsiaceae</taxon>
        <taxon>Cycloclasticus</taxon>
    </lineage>
</organism>
<dbReference type="Pfam" id="PF00155">
    <property type="entry name" value="Aminotran_1_2"/>
    <property type="match status" value="1"/>
</dbReference>
<keyword evidence="5" id="KW-0663">Pyridoxal phosphate</keyword>
<evidence type="ECO:0000256" key="2">
    <source>
        <dbReference type="ARBA" id="ARBA00007441"/>
    </source>
</evidence>
<keyword evidence="3 6" id="KW-0032">Aminotransferase</keyword>
<reference evidence="8 9" key="1">
    <citation type="journal article" date="2013" name="Genome Announc.">
        <title>Genome Sequence of the Pyrene- and Fluoranthene-Degrading Bacterium Cycloclasticus sp. Strain PY97M.</title>
        <authorList>
            <person name="Cui Z."/>
            <person name="Xu G."/>
            <person name="Li Q."/>
            <person name="Gao W."/>
            <person name="Zheng L."/>
        </authorList>
    </citation>
    <scope>NUCLEOTIDE SEQUENCE [LARGE SCALE GENOMIC DNA]</scope>
    <source>
        <strain evidence="8 9">PY97M</strain>
    </source>
</reference>
<dbReference type="Proteomes" id="UP000015462">
    <property type="component" value="Unassembled WGS sequence"/>
</dbReference>
<evidence type="ECO:0000313" key="9">
    <source>
        <dbReference type="Proteomes" id="UP000015462"/>
    </source>
</evidence>
<keyword evidence="9" id="KW-1185">Reference proteome</keyword>
<dbReference type="CDD" id="cd00609">
    <property type="entry name" value="AAT_like"/>
    <property type="match status" value="1"/>
</dbReference>
<feature type="domain" description="Aminotransferase class I/classII large" evidence="7">
    <location>
        <begin position="34"/>
        <end position="382"/>
    </location>
</feature>
<dbReference type="PROSITE" id="PS00105">
    <property type="entry name" value="AA_TRANSFER_CLASS_1"/>
    <property type="match status" value="1"/>
</dbReference>
<evidence type="ECO:0000256" key="5">
    <source>
        <dbReference type="ARBA" id="ARBA00022898"/>
    </source>
</evidence>
<dbReference type="GO" id="GO:0006520">
    <property type="term" value="P:amino acid metabolic process"/>
    <property type="evidence" value="ECO:0007669"/>
    <property type="project" value="InterPro"/>
</dbReference>
<dbReference type="EMBL" id="ASHL01000002">
    <property type="protein sequence ID" value="EPD13664.1"/>
    <property type="molecule type" value="Genomic_DNA"/>
</dbReference>
<evidence type="ECO:0000256" key="4">
    <source>
        <dbReference type="ARBA" id="ARBA00022679"/>
    </source>
</evidence>
<sequence>MNVGKVSKRVEQVFPFYVMDIMEKAKALEEQGENVVHMEVGEPDFPTPEPILKAAQGFLEKGDVHYTKAQGLPALRKKIARYYRDEYNVDLSPERIFITPGASGALTVALASLIDAGDEVLTCDPGYPCNNNIVTLFGGQPTSINVGEEHGFQLTGQLIAQAWSKATRGVMMASPSNPTGATVNFDQLQNIVQTITEREGFLISDEIYHGLVYGQRAISALEISDDVFVLNSFSKFFGMTGWRLGWLVVPEYAISAANRLMQNLYISAPTPSQYAALAAFDEDTRVILNQRRDEFEQRRDRLYEGLESLGFVMMAKPQGAFYIYADCRLFTDDSYAFALELLEKAGVATTPGKDFGSSEPARYLRFAYTTSIERIEEGLKRIKTFLAERGS</sequence>
<dbReference type="SUPFAM" id="SSF53383">
    <property type="entry name" value="PLP-dependent transferases"/>
    <property type="match status" value="1"/>
</dbReference>
<dbReference type="RefSeq" id="WP_015006307.1">
    <property type="nucleotide sequence ID" value="NZ_FQZJ01000001.1"/>
</dbReference>
<dbReference type="PANTHER" id="PTHR46383">
    <property type="entry name" value="ASPARTATE AMINOTRANSFERASE"/>
    <property type="match status" value="1"/>
</dbReference>
<comment type="cofactor">
    <cofactor evidence="1 6">
        <name>pyridoxal 5'-phosphate</name>
        <dbReference type="ChEBI" id="CHEBI:597326"/>
    </cofactor>
</comment>
<dbReference type="InterPro" id="IPR015421">
    <property type="entry name" value="PyrdxlP-dep_Trfase_major"/>
</dbReference>
<evidence type="ECO:0000256" key="1">
    <source>
        <dbReference type="ARBA" id="ARBA00001933"/>
    </source>
</evidence>
<evidence type="ECO:0000256" key="6">
    <source>
        <dbReference type="RuleBase" id="RU000481"/>
    </source>
</evidence>
<dbReference type="GO" id="GO:0030170">
    <property type="term" value="F:pyridoxal phosphate binding"/>
    <property type="evidence" value="ECO:0007669"/>
    <property type="project" value="InterPro"/>
</dbReference>
<evidence type="ECO:0000313" key="8">
    <source>
        <dbReference type="EMBL" id="EPD13664.1"/>
    </source>
</evidence>
<dbReference type="AlphaFoldDB" id="A0AB33Z2S1"/>
<evidence type="ECO:0000256" key="3">
    <source>
        <dbReference type="ARBA" id="ARBA00022576"/>
    </source>
</evidence>
<proteinExistence type="inferred from homology"/>
<dbReference type="GO" id="GO:0008483">
    <property type="term" value="F:transaminase activity"/>
    <property type="evidence" value="ECO:0007669"/>
    <property type="project" value="UniProtKB-KW"/>
</dbReference>
<name>A0AB33Z2S1_9GAMM</name>
<keyword evidence="4 6" id="KW-0808">Transferase</keyword>
<dbReference type="InterPro" id="IPR050596">
    <property type="entry name" value="AspAT/PAT-like"/>
</dbReference>
<gene>
    <name evidence="8" type="ORF">L196_03986</name>
</gene>
<dbReference type="InterPro" id="IPR004839">
    <property type="entry name" value="Aminotransferase_I/II_large"/>
</dbReference>
<protein>
    <recommendedName>
        <fullName evidence="6">Aminotransferase</fullName>
        <ecNumber evidence="6">2.6.1.-</ecNumber>
    </recommendedName>
</protein>
<accession>A0AB33Z2S1</accession>
<dbReference type="EC" id="2.6.1.-" evidence="6"/>
<dbReference type="Gene3D" id="3.40.640.10">
    <property type="entry name" value="Type I PLP-dependent aspartate aminotransferase-like (Major domain)"/>
    <property type="match status" value="1"/>
</dbReference>
<comment type="similarity">
    <text evidence="2 6">Belongs to the class-I pyridoxal-phosphate-dependent aminotransferase family.</text>
</comment>
<dbReference type="PANTHER" id="PTHR46383:SF2">
    <property type="entry name" value="AMINOTRANSFERASE"/>
    <property type="match status" value="1"/>
</dbReference>
<dbReference type="InterPro" id="IPR004838">
    <property type="entry name" value="NHTrfase_class1_PyrdxlP-BS"/>
</dbReference>